<dbReference type="InterPro" id="IPR023093">
    <property type="entry name" value="ScpA-like_C"/>
</dbReference>
<accession>A0A1G2FYN6</accession>
<dbReference type="Gene3D" id="1.10.10.580">
    <property type="entry name" value="Structural maintenance of chromosome 1. Chain E"/>
    <property type="match status" value="1"/>
</dbReference>
<dbReference type="Proteomes" id="UP000176700">
    <property type="component" value="Unassembled WGS sequence"/>
</dbReference>
<name>A0A1G2FYN6_9BACT</name>
<dbReference type="Pfam" id="PF02616">
    <property type="entry name" value="SMC_ScpA"/>
    <property type="match status" value="1"/>
</dbReference>
<reference evidence="2 3" key="1">
    <citation type="journal article" date="2016" name="Nat. Commun.">
        <title>Thousands of microbial genomes shed light on interconnected biogeochemical processes in an aquifer system.</title>
        <authorList>
            <person name="Anantharaman K."/>
            <person name="Brown C.T."/>
            <person name="Hug L.A."/>
            <person name="Sharon I."/>
            <person name="Castelle C.J."/>
            <person name="Probst A.J."/>
            <person name="Thomas B.C."/>
            <person name="Singh A."/>
            <person name="Wilkins M.J."/>
            <person name="Karaoz U."/>
            <person name="Brodie E.L."/>
            <person name="Williams K.H."/>
            <person name="Hubbard S.S."/>
            <person name="Banfield J.F."/>
        </authorList>
    </citation>
    <scope>NUCLEOTIDE SEQUENCE [LARGE SCALE GENOMIC DNA]</scope>
</reference>
<dbReference type="Gene3D" id="6.10.250.2410">
    <property type="match status" value="1"/>
</dbReference>
<gene>
    <name evidence="2" type="ORF">A2W41_02485</name>
</gene>
<evidence type="ECO:0000313" key="2">
    <source>
        <dbReference type="EMBL" id="OGZ42957.1"/>
    </source>
</evidence>
<proteinExistence type="predicted"/>
<protein>
    <recommendedName>
        <fullName evidence="1">Segregation and condensation protein A</fullName>
    </recommendedName>
</protein>
<evidence type="ECO:0000313" key="3">
    <source>
        <dbReference type="Proteomes" id="UP000176700"/>
    </source>
</evidence>
<sequence>MSYTIKVASFEGPLELLLNLIEERKFSINTVALAEVTQGYFEYLTYLEKEVREDKTTYEQLSAFLVVASTLVLIKSKSLLPGFQLSGEEEEGIADLTARLEIYKQIRDVAGHIEQRLYKRTPLFTREPFEGVHVQFLPPDVFSVDMLPQIMKNLLVSIPSKALMPKKQIKEVISIEKKIKELENRIREGLVKSFSEFVGHSTKRTDIIVSFLALLELIRLGIIVVEQRNHFSDIMLRKSD</sequence>
<dbReference type="PANTHER" id="PTHR33969:SF2">
    <property type="entry name" value="SEGREGATION AND CONDENSATION PROTEIN A"/>
    <property type="match status" value="1"/>
</dbReference>
<comment type="caution">
    <text evidence="2">The sequence shown here is derived from an EMBL/GenBank/DDBJ whole genome shotgun (WGS) entry which is preliminary data.</text>
</comment>
<dbReference type="EMBL" id="MHNI01000012">
    <property type="protein sequence ID" value="OGZ42957.1"/>
    <property type="molecule type" value="Genomic_DNA"/>
</dbReference>
<organism evidence="2 3">
    <name type="scientific">Candidatus Ryanbacteria bacterium RIFCSPHIGHO2_01_45_13</name>
    <dbReference type="NCBI Taxonomy" id="1802112"/>
    <lineage>
        <taxon>Bacteria</taxon>
        <taxon>Candidatus Ryaniibacteriota</taxon>
    </lineage>
</organism>
<dbReference type="InterPro" id="IPR003768">
    <property type="entry name" value="ScpA"/>
</dbReference>
<evidence type="ECO:0000256" key="1">
    <source>
        <dbReference type="ARBA" id="ARBA00044777"/>
    </source>
</evidence>
<dbReference type="PANTHER" id="PTHR33969">
    <property type="entry name" value="SEGREGATION AND CONDENSATION PROTEIN A"/>
    <property type="match status" value="1"/>
</dbReference>
<dbReference type="AlphaFoldDB" id="A0A1G2FYN6"/>